<protein>
    <recommendedName>
        <fullName evidence="3">Hexosyltransferase</fullName>
    </recommendedName>
</protein>
<dbReference type="SUPFAM" id="SSF53448">
    <property type="entry name" value="Nucleotide-diphospho-sugar transferases"/>
    <property type="match status" value="1"/>
</dbReference>
<dbReference type="InterPro" id="IPR029044">
    <property type="entry name" value="Nucleotide-diphossugar_trans"/>
</dbReference>
<dbReference type="Proteomes" id="UP001165085">
    <property type="component" value="Unassembled WGS sequence"/>
</dbReference>
<dbReference type="PANTHER" id="PTHR11183">
    <property type="entry name" value="GLYCOGENIN SUBFAMILY MEMBER"/>
    <property type="match status" value="1"/>
</dbReference>
<reference evidence="2" key="1">
    <citation type="journal article" date="2023" name="Commun. Biol.">
        <title>Genome analysis of Parmales, the sister group of diatoms, reveals the evolutionary specialization of diatoms from phago-mixotrophs to photoautotrophs.</title>
        <authorList>
            <person name="Ban H."/>
            <person name="Sato S."/>
            <person name="Yoshikawa S."/>
            <person name="Yamada K."/>
            <person name="Nakamura Y."/>
            <person name="Ichinomiya M."/>
            <person name="Sato N."/>
            <person name="Blanc-Mathieu R."/>
            <person name="Endo H."/>
            <person name="Kuwata A."/>
            <person name="Ogata H."/>
        </authorList>
    </citation>
    <scope>NUCLEOTIDE SEQUENCE [LARGE SCALE GENOMIC DNA]</scope>
    <source>
        <strain evidence="2">NIES 3701</strain>
    </source>
</reference>
<dbReference type="Gene3D" id="3.90.550.10">
    <property type="entry name" value="Spore Coat Polysaccharide Biosynthesis Protein SpsA, Chain A"/>
    <property type="match status" value="1"/>
</dbReference>
<gene>
    <name evidence="1" type="ORF">TrST_g9635</name>
</gene>
<evidence type="ECO:0008006" key="3">
    <source>
        <dbReference type="Google" id="ProtNLM"/>
    </source>
</evidence>
<dbReference type="EMBL" id="BRXY01000046">
    <property type="protein sequence ID" value="GMH57444.1"/>
    <property type="molecule type" value="Genomic_DNA"/>
</dbReference>
<dbReference type="InterPro" id="IPR050587">
    <property type="entry name" value="GNT1/Glycosyltrans_8"/>
</dbReference>
<proteinExistence type="predicted"/>
<evidence type="ECO:0000313" key="1">
    <source>
        <dbReference type="EMBL" id="GMH57444.1"/>
    </source>
</evidence>
<accession>A0A9W6ZVV1</accession>
<name>A0A9W6ZVV1_9STRA</name>
<evidence type="ECO:0000313" key="2">
    <source>
        <dbReference type="Proteomes" id="UP001165085"/>
    </source>
</evidence>
<dbReference type="AlphaFoldDB" id="A0A9W6ZVV1"/>
<comment type="caution">
    <text evidence="1">The sequence shown here is derived from an EMBL/GenBank/DDBJ whole genome shotgun (WGS) entry which is preliminary data.</text>
</comment>
<organism evidence="1 2">
    <name type="scientific">Triparma strigata</name>
    <dbReference type="NCBI Taxonomy" id="1606541"/>
    <lineage>
        <taxon>Eukaryota</taxon>
        <taxon>Sar</taxon>
        <taxon>Stramenopiles</taxon>
        <taxon>Ochrophyta</taxon>
        <taxon>Bolidophyceae</taxon>
        <taxon>Parmales</taxon>
        <taxon>Triparmaceae</taxon>
        <taxon>Triparma</taxon>
    </lineage>
</organism>
<dbReference type="OrthoDB" id="2014201at2759"/>
<sequence length="334" mass="37095">MPSSSSPSNQAAAEMQSLEMRPRYPIKSYTPPPSLSAASSTLQVCTLITTRSFLPGLTALLYTLTLHLPPNSPPPIIFHTLSPTNEGLPPSLRTNPFLLNNFTLKPLPKVPSTTNPQNWCYTKLSLFSPNLYPPSTSSVLYLDADCILLSSPFPYLLSLVVSSSFSGFAASPDVFPPDRFNAGVMFFVPREDVGGGLVRFKDVLGSYDGGDTGYFNRYFDDWYEGLGRLPFRFNCQRVLKWLGGRGGEKYWEEVEGEGIVVLHMSSGPKPWEEGKGRGECEVLWWGVYAEAIDVVGRLEEEGGGEAKKKKKRFKELRKTMGAKEAMEQLKIEFP</sequence>
<keyword evidence="2" id="KW-1185">Reference proteome</keyword>